<dbReference type="EMBL" id="KI914159">
    <property type="protein sequence ID" value="ETV89982.1"/>
    <property type="molecule type" value="Genomic_DNA"/>
</dbReference>
<name>A0A024T9I6_9STRA</name>
<gene>
    <name evidence="1" type="ORF">H310_15180</name>
</gene>
<dbReference type="VEuPathDB" id="FungiDB:H310_15180"/>
<organism evidence="1">
    <name type="scientific">Aphanomyces invadans</name>
    <dbReference type="NCBI Taxonomy" id="157072"/>
    <lineage>
        <taxon>Eukaryota</taxon>
        <taxon>Sar</taxon>
        <taxon>Stramenopiles</taxon>
        <taxon>Oomycota</taxon>
        <taxon>Saprolegniomycetes</taxon>
        <taxon>Saprolegniales</taxon>
        <taxon>Verrucalvaceae</taxon>
        <taxon>Aphanomyces</taxon>
    </lineage>
</organism>
<dbReference type="RefSeq" id="XP_008881388.1">
    <property type="nucleotide sequence ID" value="XM_008883166.1"/>
</dbReference>
<protein>
    <submittedName>
        <fullName evidence="1">Uncharacterized protein</fullName>
    </submittedName>
</protein>
<sequence length="53" mass="6039">MKYQAVTSPDGIIVHPFGPEPGSRYDAYLLARSELVQNLKHKLVFDGTRFVIY</sequence>
<feature type="non-terminal residue" evidence="1">
    <location>
        <position position="53"/>
    </location>
</feature>
<accession>A0A024T9I6</accession>
<dbReference type="AlphaFoldDB" id="A0A024T9I6"/>
<proteinExistence type="predicted"/>
<evidence type="ECO:0000313" key="1">
    <source>
        <dbReference type="EMBL" id="ETV89982.1"/>
    </source>
</evidence>
<reference evidence="1" key="1">
    <citation type="submission" date="2013-12" db="EMBL/GenBank/DDBJ databases">
        <title>The Genome Sequence of Aphanomyces invadans NJM9701.</title>
        <authorList>
            <consortium name="The Broad Institute Genomics Platform"/>
            <person name="Russ C."/>
            <person name="Tyler B."/>
            <person name="van West P."/>
            <person name="Dieguez-Uribeondo J."/>
            <person name="Young S.K."/>
            <person name="Zeng Q."/>
            <person name="Gargeya S."/>
            <person name="Fitzgerald M."/>
            <person name="Abouelleil A."/>
            <person name="Alvarado L."/>
            <person name="Chapman S.B."/>
            <person name="Gainer-Dewar J."/>
            <person name="Goldberg J."/>
            <person name="Griggs A."/>
            <person name="Gujja S."/>
            <person name="Hansen M."/>
            <person name="Howarth C."/>
            <person name="Imamovic A."/>
            <person name="Ireland A."/>
            <person name="Larimer J."/>
            <person name="McCowan C."/>
            <person name="Murphy C."/>
            <person name="Pearson M."/>
            <person name="Poon T.W."/>
            <person name="Priest M."/>
            <person name="Roberts A."/>
            <person name="Saif S."/>
            <person name="Shea T."/>
            <person name="Sykes S."/>
            <person name="Wortman J."/>
            <person name="Nusbaum C."/>
            <person name="Birren B."/>
        </authorList>
    </citation>
    <scope>NUCLEOTIDE SEQUENCE [LARGE SCALE GENOMIC DNA]</scope>
    <source>
        <strain evidence="1">NJM9701</strain>
    </source>
</reference>
<dbReference type="GeneID" id="20092230"/>
<dbReference type="OrthoDB" id="122773at2759"/>